<sequence>MKMIKAYDGQQKFEGLGAMVAIITVLLSSPVLYFTVQLLLGHADLFAINGYK</sequence>
<keyword evidence="1" id="KW-0472">Membrane</keyword>
<evidence type="ECO:0000313" key="2">
    <source>
        <dbReference type="EMBL" id="WNQ10858.1"/>
    </source>
</evidence>
<proteinExistence type="predicted"/>
<keyword evidence="1" id="KW-0812">Transmembrane</keyword>
<dbReference type="Proteomes" id="UP001305702">
    <property type="component" value="Chromosome"/>
</dbReference>
<organism evidence="2 3">
    <name type="scientific">Paenibacillus aurantius</name>
    <dbReference type="NCBI Taxonomy" id="2918900"/>
    <lineage>
        <taxon>Bacteria</taxon>
        <taxon>Bacillati</taxon>
        <taxon>Bacillota</taxon>
        <taxon>Bacilli</taxon>
        <taxon>Bacillales</taxon>
        <taxon>Paenibacillaceae</taxon>
        <taxon>Paenibacillus</taxon>
    </lineage>
</organism>
<gene>
    <name evidence="2" type="ORF">MJA45_25090</name>
</gene>
<keyword evidence="3" id="KW-1185">Reference proteome</keyword>
<protein>
    <submittedName>
        <fullName evidence="2">Uncharacterized protein</fullName>
    </submittedName>
</protein>
<evidence type="ECO:0000313" key="3">
    <source>
        <dbReference type="Proteomes" id="UP001305702"/>
    </source>
</evidence>
<evidence type="ECO:0000256" key="1">
    <source>
        <dbReference type="SAM" id="Phobius"/>
    </source>
</evidence>
<keyword evidence="1" id="KW-1133">Transmembrane helix</keyword>
<dbReference type="RefSeq" id="WP_315604632.1">
    <property type="nucleotide sequence ID" value="NZ_CP130318.1"/>
</dbReference>
<dbReference type="KEGG" id="paun:MJA45_25090"/>
<dbReference type="EMBL" id="CP130318">
    <property type="protein sequence ID" value="WNQ10858.1"/>
    <property type="molecule type" value="Genomic_DNA"/>
</dbReference>
<dbReference type="AlphaFoldDB" id="A0AA96RF37"/>
<accession>A0AA96RF37</accession>
<name>A0AA96RF37_9BACL</name>
<reference evidence="2 3" key="1">
    <citation type="submission" date="2022-02" db="EMBL/GenBank/DDBJ databases">
        <title>Paenibacillus sp. MBLB1776 Whole Genome Shotgun Sequencing.</title>
        <authorList>
            <person name="Hwang C.Y."/>
            <person name="Cho E.-S."/>
            <person name="Seo M.-J."/>
        </authorList>
    </citation>
    <scope>NUCLEOTIDE SEQUENCE [LARGE SCALE GENOMIC DNA]</scope>
    <source>
        <strain evidence="2 3">MBLB1776</strain>
    </source>
</reference>
<feature type="transmembrane region" description="Helical" evidence="1">
    <location>
        <begin position="16"/>
        <end position="36"/>
    </location>
</feature>